<accession>A0A8J8P5N7</accession>
<gene>
    <name evidence="2" type="ORF">FGO68_gene3842</name>
</gene>
<feature type="compositionally biased region" description="Low complexity" evidence="1">
    <location>
        <begin position="44"/>
        <end position="59"/>
    </location>
</feature>
<keyword evidence="3" id="KW-1185">Reference proteome</keyword>
<sequence length="172" mass="19494">MDHQQTFQNLTAPFSCTFQPTTAPTLPSLNLFAPSGQNNNHTNFPLFQQQQQSSPPSQFRPSALQNAQFTEKMQNMANETGDMFGQYQKRIGGMSLFEGFSNCRFKLDYLADQEGETEQRRGGGEDENLLISDKGLAKKHYSVTSDEARHKFITVWNSGTKTIKEKMIDRIT</sequence>
<evidence type="ECO:0000256" key="1">
    <source>
        <dbReference type="SAM" id="MobiDB-lite"/>
    </source>
</evidence>
<feature type="region of interest" description="Disordered" evidence="1">
    <location>
        <begin position="34"/>
        <end position="61"/>
    </location>
</feature>
<dbReference type="Proteomes" id="UP000785679">
    <property type="component" value="Unassembled WGS sequence"/>
</dbReference>
<dbReference type="AlphaFoldDB" id="A0A8J8P5N7"/>
<evidence type="ECO:0000313" key="2">
    <source>
        <dbReference type="EMBL" id="TNV86021.1"/>
    </source>
</evidence>
<dbReference type="EMBL" id="RRYP01001387">
    <property type="protein sequence ID" value="TNV86021.1"/>
    <property type="molecule type" value="Genomic_DNA"/>
</dbReference>
<protein>
    <submittedName>
        <fullName evidence="2">Uncharacterized protein</fullName>
    </submittedName>
</protein>
<name>A0A8J8P5N7_HALGN</name>
<organism evidence="2 3">
    <name type="scientific">Halteria grandinella</name>
    <dbReference type="NCBI Taxonomy" id="5974"/>
    <lineage>
        <taxon>Eukaryota</taxon>
        <taxon>Sar</taxon>
        <taxon>Alveolata</taxon>
        <taxon>Ciliophora</taxon>
        <taxon>Intramacronucleata</taxon>
        <taxon>Spirotrichea</taxon>
        <taxon>Stichotrichia</taxon>
        <taxon>Sporadotrichida</taxon>
        <taxon>Halteriidae</taxon>
        <taxon>Halteria</taxon>
    </lineage>
</organism>
<evidence type="ECO:0000313" key="3">
    <source>
        <dbReference type="Proteomes" id="UP000785679"/>
    </source>
</evidence>
<comment type="caution">
    <text evidence="2">The sequence shown here is derived from an EMBL/GenBank/DDBJ whole genome shotgun (WGS) entry which is preliminary data.</text>
</comment>
<proteinExistence type="predicted"/>
<reference evidence="2" key="1">
    <citation type="submission" date="2019-06" db="EMBL/GenBank/DDBJ databases">
        <authorList>
            <person name="Zheng W."/>
        </authorList>
    </citation>
    <scope>NUCLEOTIDE SEQUENCE</scope>
    <source>
        <strain evidence="2">QDHG01</strain>
    </source>
</reference>